<evidence type="ECO:0000259" key="6">
    <source>
        <dbReference type="SMART" id="SM00359"/>
    </source>
</evidence>
<evidence type="ECO:0000313" key="8">
    <source>
        <dbReference type="Proteomes" id="UP000256519"/>
    </source>
</evidence>
<keyword evidence="2 7" id="KW-0489">Methyltransferase</keyword>
<evidence type="ECO:0000256" key="4">
    <source>
        <dbReference type="ARBA" id="ARBA00022691"/>
    </source>
</evidence>
<dbReference type="GO" id="GO:0008168">
    <property type="term" value="F:methyltransferase activity"/>
    <property type="evidence" value="ECO:0007669"/>
    <property type="project" value="UniProtKB-KW"/>
</dbReference>
<dbReference type="Gene3D" id="2.30.130.10">
    <property type="entry name" value="PUA domain"/>
    <property type="match status" value="1"/>
</dbReference>
<protein>
    <submittedName>
        <fullName evidence="7">RlmI/RlmK family 23S rRNA methyltransferase</fullName>
    </submittedName>
</protein>
<organism evidence="7 8">
    <name type="scientific">Priestia megaterium</name>
    <name type="common">Bacillus megaterium</name>
    <dbReference type="NCBI Taxonomy" id="1404"/>
    <lineage>
        <taxon>Bacteria</taxon>
        <taxon>Bacillati</taxon>
        <taxon>Bacillota</taxon>
        <taxon>Bacilli</taxon>
        <taxon>Bacillales</taxon>
        <taxon>Bacillaceae</taxon>
        <taxon>Priestia</taxon>
    </lineage>
</organism>
<keyword evidence="3 7" id="KW-0808">Transferase</keyword>
<dbReference type="Pfam" id="PF17785">
    <property type="entry name" value="PUA_3"/>
    <property type="match status" value="1"/>
</dbReference>
<dbReference type="PANTHER" id="PTHR43042:SF3">
    <property type="entry name" value="RIBOSOMAL RNA LARGE SUBUNIT METHYLTRANSFERASE YWBD-RELATED"/>
    <property type="match status" value="1"/>
</dbReference>
<dbReference type="Gene3D" id="3.40.50.150">
    <property type="entry name" value="Vaccinia Virus protein VP39"/>
    <property type="match status" value="1"/>
</dbReference>
<dbReference type="GO" id="GO:0006364">
    <property type="term" value="P:rRNA processing"/>
    <property type="evidence" value="ECO:0007669"/>
    <property type="project" value="UniProtKB-KW"/>
</dbReference>
<evidence type="ECO:0000256" key="2">
    <source>
        <dbReference type="ARBA" id="ARBA00022603"/>
    </source>
</evidence>
<accession>A0A3D8X1Q2</accession>
<dbReference type="InterPro" id="IPR019614">
    <property type="entry name" value="SAM-dep_methyl-trfase"/>
</dbReference>
<dbReference type="InterPro" id="IPR015947">
    <property type="entry name" value="PUA-like_sf"/>
</dbReference>
<dbReference type="InterPro" id="IPR002478">
    <property type="entry name" value="PUA"/>
</dbReference>
<name>A0A3D8X1Q2_PRIMG</name>
<sequence>MRKEVQVIAKEAFIKKVNKGYPLIEKDALVDGHKLQEEGVIINLVTPKNQFLAKGYYGKQNKGYGWILTKKKSEQIDAAFFAKKIQQAISSRHDFYASEDTTAFRIFNSEGDGIGGLIIDYYDGYYVMSWYSEGIYQFKEYVIEALKSAPNFKGLYQKKRFNVKGQYIEEDDFVAGDKGEFPLIVKENGIRFAVYLNDGAMVGVFLDQRDVRKTIRDKYAKGKTVLNMFSYTGAFSVGAALGGAVKTTSVDLANRSLAKTIEQFSVNGIDHEAQDIIVEDVFKYFKYAVKKNMTFDLVVLDPPSFAKSKKHTFSAAKDYKDLLKEAIALTKPNGVIVASTNASNFDMKKFHSFIEKAFNEKGERYKMMEQFALPSDFKTIKEFKSGNYLKVVFIQKINR</sequence>
<dbReference type="GO" id="GO:0032259">
    <property type="term" value="P:methylation"/>
    <property type="evidence" value="ECO:0007669"/>
    <property type="project" value="UniProtKB-KW"/>
</dbReference>
<dbReference type="InterPro" id="IPR041532">
    <property type="entry name" value="RlmI-like_PUA"/>
</dbReference>
<dbReference type="SUPFAM" id="SSF88697">
    <property type="entry name" value="PUA domain-like"/>
    <property type="match status" value="1"/>
</dbReference>
<evidence type="ECO:0000256" key="1">
    <source>
        <dbReference type="ARBA" id="ARBA00022552"/>
    </source>
</evidence>
<comment type="caution">
    <text evidence="7">The sequence shown here is derived from an EMBL/GenBank/DDBJ whole genome shotgun (WGS) entry which is preliminary data.</text>
</comment>
<proteinExistence type="predicted"/>
<dbReference type="CDD" id="cd11572">
    <property type="entry name" value="RlmI_M_like"/>
    <property type="match status" value="1"/>
</dbReference>
<keyword evidence="4" id="KW-0949">S-adenosyl-L-methionine</keyword>
<dbReference type="GO" id="GO:0003723">
    <property type="term" value="F:RNA binding"/>
    <property type="evidence" value="ECO:0007669"/>
    <property type="project" value="UniProtKB-KW"/>
</dbReference>
<evidence type="ECO:0000313" key="7">
    <source>
        <dbReference type="EMBL" id="RDZ14269.1"/>
    </source>
</evidence>
<dbReference type="InterPro" id="IPR029063">
    <property type="entry name" value="SAM-dependent_MTases_sf"/>
</dbReference>
<keyword evidence="1" id="KW-0698">rRNA processing</keyword>
<reference evidence="7 8" key="1">
    <citation type="journal article" date="2018" name="Appl. Environ. Microbiol.">
        <title>Antimicrobial susceptibility testing and tentative epidemiological cut-off values of five Bacillus species relevant for use as animal feed additives or for plant protection.</title>
        <authorList>
            <person name="Agerso Y."/>
            <person name="Stuer-Lauridsen B."/>
            <person name="Bjerre K."/>
            <person name="Jensen M.G."/>
            <person name="Johansen E."/>
            <person name="Bennedsen M."/>
            <person name="Brockmann E."/>
            <person name="Nielsen B."/>
        </authorList>
    </citation>
    <scope>NUCLEOTIDE SEQUENCE [LARGE SCALE GENOMIC DNA]</scope>
    <source>
        <strain evidence="7 8">CHCC20162</strain>
    </source>
</reference>
<dbReference type="PANTHER" id="PTHR43042">
    <property type="entry name" value="SAM-DEPENDENT METHYLTRANSFERASE"/>
    <property type="match status" value="1"/>
</dbReference>
<dbReference type="RefSeq" id="WP_116074927.1">
    <property type="nucleotide sequence ID" value="NZ_CP187630.1"/>
</dbReference>
<dbReference type="Gene3D" id="3.30.750.80">
    <property type="entry name" value="RNA methyltransferase domain (HRMD) like"/>
    <property type="match status" value="1"/>
</dbReference>
<evidence type="ECO:0000256" key="3">
    <source>
        <dbReference type="ARBA" id="ARBA00022679"/>
    </source>
</evidence>
<dbReference type="Proteomes" id="UP000256519">
    <property type="component" value="Unassembled WGS sequence"/>
</dbReference>
<dbReference type="SMART" id="SM00359">
    <property type="entry name" value="PUA"/>
    <property type="match status" value="1"/>
</dbReference>
<dbReference type="SUPFAM" id="SSF53335">
    <property type="entry name" value="S-adenosyl-L-methionine-dependent methyltransferases"/>
    <property type="match status" value="1"/>
</dbReference>
<feature type="domain" description="PUA" evidence="6">
    <location>
        <begin position="5"/>
        <end position="90"/>
    </location>
</feature>
<keyword evidence="5" id="KW-0694">RNA-binding</keyword>
<dbReference type="EMBL" id="PQWM01000010">
    <property type="protein sequence ID" value="RDZ14269.1"/>
    <property type="molecule type" value="Genomic_DNA"/>
</dbReference>
<dbReference type="Pfam" id="PF10672">
    <property type="entry name" value="Methyltrans_SAM"/>
    <property type="match status" value="1"/>
</dbReference>
<gene>
    <name evidence="7" type="ORF">C3744_14615</name>
</gene>
<dbReference type="AlphaFoldDB" id="A0A3D8X1Q2"/>
<dbReference type="CDD" id="cd02440">
    <property type="entry name" value="AdoMet_MTases"/>
    <property type="match status" value="1"/>
</dbReference>
<evidence type="ECO:0000256" key="5">
    <source>
        <dbReference type="ARBA" id="ARBA00022884"/>
    </source>
</evidence>
<dbReference type="InterPro" id="IPR036974">
    <property type="entry name" value="PUA_sf"/>
</dbReference>